<organism evidence="1 2">
    <name type="scientific">Enterobacter cloacae</name>
    <dbReference type="NCBI Taxonomy" id="550"/>
    <lineage>
        <taxon>Bacteria</taxon>
        <taxon>Pseudomonadati</taxon>
        <taxon>Pseudomonadota</taxon>
        <taxon>Gammaproteobacteria</taxon>
        <taxon>Enterobacterales</taxon>
        <taxon>Enterobacteriaceae</taxon>
        <taxon>Enterobacter</taxon>
        <taxon>Enterobacter cloacae complex</taxon>
    </lineage>
</organism>
<proteinExistence type="predicted"/>
<sequence>MTERHIKTSASFGIDEVPTLDASNILGDTGMINVADTILTQYADSPKLKSLIYSFNEAVGIEGFLDDFYDVIWNIETADTYGLDVWGKIVVVSRQLTVTENQIYFGFNEASSEPPVVDDPQPFNQAPFYSGELLTSTVTLTNDIYRKLIMMKAAANISDCTIPNLNKLLMFMFGDNGKCYVRNDGEMVMSYVFEFQLTTAELAIVQSSGALPAPIGVTVNIVQQV</sequence>
<dbReference type="Pfam" id="PF11041">
    <property type="entry name" value="Phage_Wedge1"/>
    <property type="match status" value="1"/>
</dbReference>
<dbReference type="Proteomes" id="UP000255106">
    <property type="component" value="Unassembled WGS sequence"/>
</dbReference>
<evidence type="ECO:0000313" key="1">
    <source>
        <dbReference type="EMBL" id="STQ10457.1"/>
    </source>
</evidence>
<name>A0A377LVQ7_ENTCL</name>
<protein>
    <submittedName>
        <fullName evidence="1">Hypothetical bacteriophage protein</fullName>
    </submittedName>
</protein>
<dbReference type="EMBL" id="UGJB01000004">
    <property type="protein sequence ID" value="STQ10457.1"/>
    <property type="molecule type" value="Genomic_DNA"/>
</dbReference>
<dbReference type="AlphaFoldDB" id="A0A377LVQ7"/>
<gene>
    <name evidence="1" type="ORF">NCTC10005_03203</name>
</gene>
<reference evidence="1 2" key="1">
    <citation type="submission" date="2018-06" db="EMBL/GenBank/DDBJ databases">
        <authorList>
            <consortium name="Pathogen Informatics"/>
            <person name="Doyle S."/>
        </authorList>
    </citation>
    <scope>NUCLEOTIDE SEQUENCE [LARGE SCALE GENOMIC DNA]</scope>
    <source>
        <strain evidence="1 2">NCTC10005</strain>
    </source>
</reference>
<dbReference type="InterPro" id="IPR021283">
    <property type="entry name" value="Phage_Wedge1"/>
</dbReference>
<accession>A0A377LVQ7</accession>
<evidence type="ECO:0000313" key="2">
    <source>
        <dbReference type="Proteomes" id="UP000255106"/>
    </source>
</evidence>